<name>A0A4S2KML4_9HYME</name>
<reference evidence="7 8" key="1">
    <citation type="journal article" date="2019" name="Philos. Trans. R. Soc. Lond., B, Biol. Sci.">
        <title>Ant behaviour and brain gene expression of defending hosts depend on the ecological success of the intruding social parasite.</title>
        <authorList>
            <person name="Kaur R."/>
            <person name="Stoldt M."/>
            <person name="Jongepier E."/>
            <person name="Feldmeyer B."/>
            <person name="Menzel F."/>
            <person name="Bornberg-Bauer E."/>
            <person name="Foitzik S."/>
        </authorList>
    </citation>
    <scope>NUCLEOTIDE SEQUENCE [LARGE SCALE GENOMIC DNA]</scope>
    <source>
        <tissue evidence="7">Whole body</tissue>
    </source>
</reference>
<evidence type="ECO:0000259" key="6">
    <source>
        <dbReference type="Pfam" id="PF13873"/>
    </source>
</evidence>
<comment type="subunit">
    <text evidence="1">Self-associates forming complexes of several hundred monomers.</text>
</comment>
<dbReference type="AlphaFoldDB" id="A0A4S2KML4"/>
<evidence type="ECO:0000313" key="8">
    <source>
        <dbReference type="Proteomes" id="UP000310200"/>
    </source>
</evidence>
<evidence type="ECO:0000256" key="1">
    <source>
        <dbReference type="ARBA" id="ARBA00011764"/>
    </source>
</evidence>
<keyword evidence="4" id="KW-0804">Transcription</keyword>
<comment type="function">
    <text evidence="5">Involved in transvection phenomena (= synapsis-dependent gene expression), where the synaptic pairing of chromosomes carrying genes with which zeste interacts influences the expression of these genes. Zeste binds to DNA and stimulates transcription from a nearby promoter.</text>
</comment>
<comment type="caution">
    <text evidence="7">The sequence shown here is derived from an EMBL/GenBank/DDBJ whole genome shotgun (WGS) entry which is preliminary data.</text>
</comment>
<dbReference type="STRING" id="300112.A0A4S2KML4"/>
<feature type="domain" description="Myb/SANT-like DNA-binding" evidence="6">
    <location>
        <begin position="124"/>
        <end position="169"/>
    </location>
</feature>
<organism evidence="7 8">
    <name type="scientific">Temnothorax longispinosus</name>
    <dbReference type="NCBI Taxonomy" id="300112"/>
    <lineage>
        <taxon>Eukaryota</taxon>
        <taxon>Metazoa</taxon>
        <taxon>Ecdysozoa</taxon>
        <taxon>Arthropoda</taxon>
        <taxon>Hexapoda</taxon>
        <taxon>Insecta</taxon>
        <taxon>Pterygota</taxon>
        <taxon>Neoptera</taxon>
        <taxon>Endopterygota</taxon>
        <taxon>Hymenoptera</taxon>
        <taxon>Apocrita</taxon>
        <taxon>Aculeata</taxon>
        <taxon>Formicoidea</taxon>
        <taxon>Formicidae</taxon>
        <taxon>Myrmicinae</taxon>
        <taxon>Temnothorax</taxon>
    </lineage>
</organism>
<accession>A0A4S2KML4</accession>
<dbReference type="Proteomes" id="UP000310200">
    <property type="component" value="Unassembled WGS sequence"/>
</dbReference>
<dbReference type="InterPro" id="IPR028002">
    <property type="entry name" value="Myb_DNA-bind_5"/>
</dbReference>
<evidence type="ECO:0000313" key="7">
    <source>
        <dbReference type="EMBL" id="TGZ50546.1"/>
    </source>
</evidence>
<evidence type="ECO:0000256" key="4">
    <source>
        <dbReference type="ARBA" id="ARBA00023163"/>
    </source>
</evidence>
<protein>
    <recommendedName>
        <fullName evidence="2">Regulatory protein zeste</fullName>
    </recommendedName>
</protein>
<gene>
    <name evidence="7" type="ORF">DBV15_12142</name>
</gene>
<evidence type="ECO:0000256" key="3">
    <source>
        <dbReference type="ARBA" id="ARBA00023015"/>
    </source>
</evidence>
<evidence type="ECO:0000256" key="5">
    <source>
        <dbReference type="ARBA" id="ARBA00025466"/>
    </source>
</evidence>
<keyword evidence="3" id="KW-0805">Transcription regulation</keyword>
<dbReference type="Pfam" id="PF13873">
    <property type="entry name" value="Myb_DNA-bind_5"/>
    <property type="match status" value="1"/>
</dbReference>
<sequence length="361" mass="41336">VNCHGYNAFGRRRRDVDSETNDTSLISVSDGYEGQLREEMTIQSNLIFTLERREERYTADPAEALVAVAIAVSCWLIAYRREPKTAGPPPHPSEFPNPLFTTEFVTESSPDYLLLHWLRTNFSTLKGKSEAWTLITEEYNNSSLISTKRDVQRLKKYWSNVKQQSKNNIFLLDCLSVVNIRFLTGGRPQKNVGEVDPNVLDIIPNLMTTAPTISSSNFDTHESADIVGEEVNNVEIKIDDSISIDKGSSNQSSDIFIIDKENRALIDFKKSKRIDANSCSNPKKQKMERITLVSEKKIELANIKISHEIEMCKLKKQREEFINKITMKKLLLEKKELQEKFKLAKYRAQKEMGDDYVSDID</sequence>
<dbReference type="EMBL" id="QBLH01001955">
    <property type="protein sequence ID" value="TGZ50546.1"/>
    <property type="molecule type" value="Genomic_DNA"/>
</dbReference>
<keyword evidence="8" id="KW-1185">Reference proteome</keyword>
<evidence type="ECO:0000256" key="2">
    <source>
        <dbReference type="ARBA" id="ARBA00016807"/>
    </source>
</evidence>
<proteinExistence type="predicted"/>
<feature type="non-terminal residue" evidence="7">
    <location>
        <position position="1"/>
    </location>
</feature>